<dbReference type="EMBL" id="LR031879">
    <property type="protein sequence ID" value="VDD57709.1"/>
    <property type="molecule type" value="Genomic_DNA"/>
</dbReference>
<evidence type="ECO:0000256" key="4">
    <source>
        <dbReference type="ARBA" id="ARBA00023242"/>
    </source>
</evidence>
<dbReference type="Pfam" id="PF00010">
    <property type="entry name" value="HLH"/>
    <property type="match status" value="1"/>
</dbReference>
<dbReference type="InterPro" id="IPR011598">
    <property type="entry name" value="bHLH_dom"/>
</dbReference>
<protein>
    <recommendedName>
        <fullName evidence="6">BHLH domain-containing protein</fullName>
    </recommendedName>
</protein>
<keyword evidence="2" id="KW-0805">Transcription regulation</keyword>
<dbReference type="GO" id="GO:0005634">
    <property type="term" value="C:nucleus"/>
    <property type="evidence" value="ECO:0007669"/>
    <property type="project" value="UniProtKB-SubCell"/>
</dbReference>
<feature type="compositionally biased region" description="Polar residues" evidence="5">
    <location>
        <begin position="106"/>
        <end position="131"/>
    </location>
</feature>
<dbReference type="Gene3D" id="4.10.280.10">
    <property type="entry name" value="Helix-loop-helix DNA-binding domain"/>
    <property type="match status" value="1"/>
</dbReference>
<reference evidence="7" key="1">
    <citation type="submission" date="2018-11" db="EMBL/GenBank/DDBJ databases">
        <authorList>
            <consortium name="Genoscope - CEA"/>
            <person name="William W."/>
        </authorList>
    </citation>
    <scope>NUCLEOTIDE SEQUENCE</scope>
</reference>
<dbReference type="PANTHER" id="PTHR12565">
    <property type="entry name" value="STEROL REGULATORY ELEMENT-BINDING PROTEIN"/>
    <property type="match status" value="1"/>
</dbReference>
<dbReference type="GO" id="GO:0003700">
    <property type="term" value="F:DNA-binding transcription factor activity"/>
    <property type="evidence" value="ECO:0007669"/>
    <property type="project" value="TreeGrafter"/>
</dbReference>
<feature type="compositionally biased region" description="Basic and acidic residues" evidence="5">
    <location>
        <begin position="132"/>
        <end position="162"/>
    </location>
</feature>
<dbReference type="SUPFAM" id="SSF47459">
    <property type="entry name" value="HLH, helix-loop-helix DNA-binding domain"/>
    <property type="match status" value="1"/>
</dbReference>
<dbReference type="PROSITE" id="PS50888">
    <property type="entry name" value="BHLH"/>
    <property type="match status" value="1"/>
</dbReference>
<accession>A0A3P6GVN2</accession>
<dbReference type="SMART" id="SM00353">
    <property type="entry name" value="HLH"/>
    <property type="match status" value="1"/>
</dbReference>
<sequence length="406" mass="44118">MDLTGAFGARSAAVGPCREPPGLESLHIGGGDGGFTALLELPPTQAVELLHFTDPSLSSSSQAAAAAVAGIGLDVSPPPPLHAYGALTFPSNSFLMERAARFSVMANEQQQQQNGNVSGETTTTSSVPSNSDRVKTEPGETDSSQRLENNRCGKRKELDKKVKGSTKKKNKSSEENEKLPYVHVRARRGQATDSHSLAERARREKINARMKLLQELVPGCDKGTDIDGKIKIKIKVFVFGKLAAIIGEIGGDDDMLTSAFSNVFDLQIQGTALVLEEIINHVQSLQRQVEMLSMRLAAVNPRIDFNFDTLLASENGSLMDGSFNGTAMQLAWPHQVTETEQSFHHRQLQQLPLPPQQWPYDGLNQPAWGREEDQDQGNGHSSLMAVSENLMVGSASLHPNQVKMEL</sequence>
<name>A0A3P6GVN2_BRAOL</name>
<evidence type="ECO:0000259" key="6">
    <source>
        <dbReference type="PROSITE" id="PS50888"/>
    </source>
</evidence>
<proteinExistence type="predicted"/>
<feature type="domain" description="BHLH" evidence="6">
    <location>
        <begin position="190"/>
        <end position="285"/>
    </location>
</feature>
<gene>
    <name evidence="7" type="ORF">BOLC8T50938H</name>
</gene>
<keyword evidence="3" id="KW-0804">Transcription</keyword>
<evidence type="ECO:0000256" key="1">
    <source>
        <dbReference type="ARBA" id="ARBA00004123"/>
    </source>
</evidence>
<organism evidence="7">
    <name type="scientific">Brassica oleracea</name>
    <name type="common">Wild cabbage</name>
    <dbReference type="NCBI Taxonomy" id="3712"/>
    <lineage>
        <taxon>Eukaryota</taxon>
        <taxon>Viridiplantae</taxon>
        <taxon>Streptophyta</taxon>
        <taxon>Embryophyta</taxon>
        <taxon>Tracheophyta</taxon>
        <taxon>Spermatophyta</taxon>
        <taxon>Magnoliopsida</taxon>
        <taxon>eudicotyledons</taxon>
        <taxon>Gunneridae</taxon>
        <taxon>Pentapetalae</taxon>
        <taxon>rosids</taxon>
        <taxon>malvids</taxon>
        <taxon>Brassicales</taxon>
        <taxon>Brassicaceae</taxon>
        <taxon>Brassiceae</taxon>
        <taxon>Brassica</taxon>
    </lineage>
</organism>
<feature type="region of interest" description="Disordered" evidence="5">
    <location>
        <begin position="354"/>
        <end position="381"/>
    </location>
</feature>
<dbReference type="PANTHER" id="PTHR12565:SF409">
    <property type="entry name" value="BHLH DOMAIN-CONTAINING PROTEIN"/>
    <property type="match status" value="1"/>
</dbReference>
<dbReference type="InterPro" id="IPR024097">
    <property type="entry name" value="bHLH_ZIP_TF"/>
</dbReference>
<dbReference type="AlphaFoldDB" id="A0A3P6GVN2"/>
<evidence type="ECO:0000313" key="7">
    <source>
        <dbReference type="EMBL" id="VDD57709.1"/>
    </source>
</evidence>
<feature type="region of interest" description="Disordered" evidence="5">
    <location>
        <begin position="106"/>
        <end position="182"/>
    </location>
</feature>
<keyword evidence="4" id="KW-0539">Nucleus</keyword>
<evidence type="ECO:0000256" key="5">
    <source>
        <dbReference type="SAM" id="MobiDB-lite"/>
    </source>
</evidence>
<comment type="subcellular location">
    <subcellularLocation>
        <location evidence="1">Nucleus</location>
    </subcellularLocation>
</comment>
<evidence type="ECO:0000256" key="2">
    <source>
        <dbReference type="ARBA" id="ARBA00023015"/>
    </source>
</evidence>
<dbReference type="GO" id="GO:0046983">
    <property type="term" value="F:protein dimerization activity"/>
    <property type="evidence" value="ECO:0007669"/>
    <property type="project" value="InterPro"/>
</dbReference>
<dbReference type="InterPro" id="IPR036638">
    <property type="entry name" value="HLH_DNA-bd_sf"/>
</dbReference>
<evidence type="ECO:0000256" key="3">
    <source>
        <dbReference type="ARBA" id="ARBA00023163"/>
    </source>
</evidence>
<feature type="compositionally biased region" description="Basic and acidic residues" evidence="5">
    <location>
        <begin position="171"/>
        <end position="180"/>
    </location>
</feature>